<dbReference type="Pfam" id="PF01902">
    <property type="entry name" value="Diphthami_syn_2"/>
    <property type="match status" value="1"/>
</dbReference>
<dbReference type="InterPro" id="IPR014729">
    <property type="entry name" value="Rossmann-like_a/b/a_fold"/>
</dbReference>
<evidence type="ECO:0000259" key="1">
    <source>
        <dbReference type="Pfam" id="PF01902"/>
    </source>
</evidence>
<dbReference type="PANTHER" id="PTHR12196">
    <property type="entry name" value="DOMAIN OF UNKNOWN FUNCTION 71 DUF71 -CONTAINING PROTEIN"/>
    <property type="match status" value="1"/>
</dbReference>
<dbReference type="NCBIfam" id="TIGR00290">
    <property type="entry name" value="MJ0570_dom"/>
    <property type="match status" value="1"/>
</dbReference>
<name>A0A1S8MTA3_CLOSA</name>
<organism evidence="2 3">
    <name type="scientific">Clostridium saccharobutylicum</name>
    <dbReference type="NCBI Taxonomy" id="169679"/>
    <lineage>
        <taxon>Bacteria</taxon>
        <taxon>Bacillati</taxon>
        <taxon>Bacillota</taxon>
        <taxon>Clostridia</taxon>
        <taxon>Eubacteriales</taxon>
        <taxon>Clostridiaceae</taxon>
        <taxon>Clostridium</taxon>
    </lineage>
</organism>
<reference evidence="2 3" key="1">
    <citation type="submission" date="2016-05" db="EMBL/GenBank/DDBJ databases">
        <title>Microbial solvent formation.</title>
        <authorList>
            <person name="Poehlein A."/>
            <person name="Montoya Solano J.D."/>
            <person name="Flitsch S."/>
            <person name="Krabben P."/>
            <person name="Duerre P."/>
            <person name="Daniel R."/>
        </authorList>
    </citation>
    <scope>NUCLEOTIDE SEQUENCE [LARGE SCALE GENOMIC DNA]</scope>
    <source>
        <strain evidence="2 3">L1-8</strain>
    </source>
</reference>
<dbReference type="STRING" id="169679.CSACC_31830"/>
<evidence type="ECO:0000313" key="3">
    <source>
        <dbReference type="Proteomes" id="UP000191154"/>
    </source>
</evidence>
<sequence>MKKQKIVVSFSGGKDSTLSLYRMLKQNYEIIGLISTFDNDGDSCFHKIPKKVIGAISKSLNISLIEVNCTKGNIYEEEFEKALTFAKDKGAEICVFGDIDIEHHKKWGLDRCAKAGLEGVFPLWQQDRESLTNEFLDYGFKAIIKKVNLKELNEEFIGKELTKDVVNKIKENGADPSGENGEYHTLVFDGPIFKEKVQFEVLGKEIIGQYGYLTISNESC</sequence>
<proteinExistence type="predicted"/>
<comment type="caution">
    <text evidence="2">The sequence shown here is derived from an EMBL/GenBank/DDBJ whole genome shotgun (WGS) entry which is preliminary data.</text>
</comment>
<dbReference type="GO" id="GO:0017178">
    <property type="term" value="F:diphthine-ammonia ligase activity"/>
    <property type="evidence" value="ECO:0007669"/>
    <property type="project" value="TreeGrafter"/>
</dbReference>
<dbReference type="GO" id="GO:0017183">
    <property type="term" value="P:protein histidyl modification to diphthamide"/>
    <property type="evidence" value="ECO:0007669"/>
    <property type="project" value="TreeGrafter"/>
</dbReference>
<dbReference type="EMBL" id="LZYZ01000008">
    <property type="protein sequence ID" value="OOM07399.1"/>
    <property type="molecule type" value="Genomic_DNA"/>
</dbReference>
<dbReference type="InterPro" id="IPR002761">
    <property type="entry name" value="Diphthami_syn_dom"/>
</dbReference>
<dbReference type="Proteomes" id="UP000191154">
    <property type="component" value="Unassembled WGS sequence"/>
</dbReference>
<dbReference type="SUPFAM" id="SSF52402">
    <property type="entry name" value="Adenine nucleotide alpha hydrolases-like"/>
    <property type="match status" value="1"/>
</dbReference>
<dbReference type="PANTHER" id="PTHR12196:SF2">
    <property type="entry name" value="DIPHTHINE--AMMONIA LIGASE"/>
    <property type="match status" value="1"/>
</dbReference>
<dbReference type="CDD" id="cd01994">
    <property type="entry name" value="AANH_PF0828-like"/>
    <property type="match status" value="1"/>
</dbReference>
<dbReference type="Gene3D" id="3.40.50.620">
    <property type="entry name" value="HUPs"/>
    <property type="match status" value="1"/>
</dbReference>
<protein>
    <submittedName>
        <fullName evidence="2">tRNA-specific 2-thiouridylase MnmA</fullName>
    </submittedName>
</protein>
<dbReference type="Gene3D" id="3.90.1490.10">
    <property type="entry name" value="putative n-type atp pyrophosphatase, domain 2"/>
    <property type="match status" value="1"/>
</dbReference>
<evidence type="ECO:0000313" key="2">
    <source>
        <dbReference type="EMBL" id="OOM07399.1"/>
    </source>
</evidence>
<feature type="domain" description="Diphthamide synthase" evidence="1">
    <location>
        <begin position="5"/>
        <end position="217"/>
    </location>
</feature>
<dbReference type="RefSeq" id="WP_077866938.1">
    <property type="nucleotide sequence ID" value="NZ_LZYZ01000008.1"/>
</dbReference>
<accession>A0A1S8MTA3</accession>
<dbReference type="AlphaFoldDB" id="A0A1S8MTA3"/>
<gene>
    <name evidence="2" type="primary">mnmA_3</name>
    <name evidence="2" type="ORF">CLOSAC_39280</name>
</gene>
<dbReference type="InterPro" id="IPR030662">
    <property type="entry name" value="DPH6/MJ0570"/>
</dbReference>